<evidence type="ECO:0000313" key="2">
    <source>
        <dbReference type="Proteomes" id="UP000255509"/>
    </source>
</evidence>
<evidence type="ECO:0000313" key="1">
    <source>
        <dbReference type="EMBL" id="SUH12931.1"/>
    </source>
</evidence>
<dbReference type="GO" id="GO:0016491">
    <property type="term" value="F:oxidoreductase activity"/>
    <property type="evidence" value="ECO:0007669"/>
    <property type="project" value="UniProtKB-KW"/>
</dbReference>
<dbReference type="Proteomes" id="UP000255509">
    <property type="component" value="Unassembled WGS sequence"/>
</dbReference>
<accession>A0A379W155</accession>
<sequence length="48" mass="5431">MVAFMMRCTRRLTVGTPNYVKESEVLTNLEILERAFEQASPATITLAK</sequence>
<protein>
    <submittedName>
        <fullName evidence="1">Putative dehydrogenase</fullName>
        <ecNumber evidence="1">1.-.-.-</ecNumber>
    </submittedName>
</protein>
<dbReference type="AlphaFoldDB" id="A0A379W155"/>
<reference evidence="1 2" key="1">
    <citation type="submission" date="2018-06" db="EMBL/GenBank/DDBJ databases">
        <authorList>
            <consortium name="Pathogen Informatics"/>
            <person name="Doyle S."/>
        </authorList>
    </citation>
    <scope>NUCLEOTIDE SEQUENCE [LARGE SCALE GENOMIC DNA]</scope>
    <source>
        <strain evidence="1 2">NCTC8258</strain>
    </source>
</reference>
<keyword evidence="1" id="KW-0560">Oxidoreductase</keyword>
<proteinExistence type="predicted"/>
<gene>
    <name evidence="1" type="primary">yhhX_3</name>
    <name evidence="1" type="ORF">NCTC8258_00551</name>
</gene>
<organism evidence="1 2">
    <name type="scientific">Salmonella enterica I</name>
    <dbReference type="NCBI Taxonomy" id="59201"/>
    <lineage>
        <taxon>Bacteria</taxon>
        <taxon>Pseudomonadati</taxon>
        <taxon>Pseudomonadota</taxon>
        <taxon>Gammaproteobacteria</taxon>
        <taxon>Enterobacterales</taxon>
        <taxon>Enterobacteriaceae</taxon>
        <taxon>Salmonella</taxon>
    </lineage>
</organism>
<dbReference type="EMBL" id="UGXS01000004">
    <property type="protein sequence ID" value="SUH12931.1"/>
    <property type="molecule type" value="Genomic_DNA"/>
</dbReference>
<dbReference type="EC" id="1.-.-.-" evidence="1"/>
<name>A0A379W155_SALET</name>